<dbReference type="PROSITE" id="PS00595">
    <property type="entry name" value="AA_TRANSFER_CLASS_5"/>
    <property type="match status" value="1"/>
</dbReference>
<proteinExistence type="inferred from homology"/>
<evidence type="ECO:0000256" key="9">
    <source>
        <dbReference type="ARBA" id="ARBA00022898"/>
    </source>
</evidence>
<dbReference type="Pfam" id="PF00266">
    <property type="entry name" value="Aminotran_5"/>
    <property type="match status" value="1"/>
</dbReference>
<dbReference type="InterPro" id="IPR020578">
    <property type="entry name" value="Aminotrans_V_PyrdxlP_BS"/>
</dbReference>
<dbReference type="SUPFAM" id="SSF53383">
    <property type="entry name" value="PLP-dependent transferases"/>
    <property type="match status" value="1"/>
</dbReference>
<dbReference type="GO" id="GO:0051537">
    <property type="term" value="F:2 iron, 2 sulfur cluster binding"/>
    <property type="evidence" value="ECO:0007669"/>
    <property type="project" value="UniProtKB-KW"/>
</dbReference>
<sequence length="395" mass="41145">MTERIYLDYQATTPCDPRVVSAMAPFWTEAFGNAHSTHDAGQAAHDAVECARAEVAALIGAQPQEIIFTSGATEANNIAIKGAARHLCQTGDARRQVVTVMTEHKCVVESVRALGGEGFAPVLLPVDAAGRIDEAALARALADRPLLLSVMGANNETGVTEDIPRLARLAREAGALFHTDYAQAAGRVPIDVTAAGVDLLSLSGHKIYGPKGVGALYVRRRPRVRLAPLFSGGGQERGLRSGTLPVPLIVGFGAACAIMRAEGDAENRRLAGLRDGLLDRLRALVPGVAVNGSLQHRLGANLNLRFAGASALAVLAEAPELALSTGSACSSAELVPSYVLSAMGLDPVQAAESLRLAAGRFTSARDMARAADILARAVGAARLRETHPVPAAQLS</sequence>
<keyword evidence="8" id="KW-0479">Metal-binding</keyword>
<name>A0A850PH72_9PROT</name>
<dbReference type="EC" id="2.8.1.7" evidence="4"/>
<dbReference type="Gene3D" id="3.90.1150.10">
    <property type="entry name" value="Aspartate Aminotransferase, domain 1"/>
    <property type="match status" value="1"/>
</dbReference>
<dbReference type="InterPro" id="IPR015421">
    <property type="entry name" value="PyrdxlP-dep_Trfase_major"/>
</dbReference>
<dbReference type="FunFam" id="3.40.640.10:FF:000003">
    <property type="entry name" value="Cysteine desulfurase IscS"/>
    <property type="match status" value="1"/>
</dbReference>
<comment type="function">
    <text evidence="2">Catalyzes the removal of elemental sulfur atoms from cysteine to produce alanine. Seems to participate in the biosynthesis of the nitrogenase metalloclusters by providing the inorganic sulfur required for the Fe-S core formation.</text>
</comment>
<evidence type="ECO:0000256" key="13">
    <source>
        <dbReference type="RuleBase" id="RU004504"/>
    </source>
</evidence>
<evidence type="ECO:0000259" key="14">
    <source>
        <dbReference type="Pfam" id="PF00266"/>
    </source>
</evidence>
<dbReference type="RefSeq" id="WP_176614838.1">
    <property type="nucleotide sequence ID" value="NZ_JABXXR010000238.1"/>
</dbReference>
<dbReference type="InterPro" id="IPR016454">
    <property type="entry name" value="Cysteine_dSase"/>
</dbReference>
<evidence type="ECO:0000256" key="3">
    <source>
        <dbReference type="ARBA" id="ARBA00006490"/>
    </source>
</evidence>
<accession>A0A850PH72</accession>
<evidence type="ECO:0000313" key="16">
    <source>
        <dbReference type="Proteomes" id="UP000585665"/>
    </source>
</evidence>
<evidence type="ECO:0000256" key="1">
    <source>
        <dbReference type="ARBA" id="ARBA00001933"/>
    </source>
</evidence>
<dbReference type="InterPro" id="IPR015422">
    <property type="entry name" value="PyrdxlP-dep_Trfase_small"/>
</dbReference>
<comment type="similarity">
    <text evidence="3">Belongs to the class-V pyridoxal-phosphate-dependent aminotransferase family. NifS/IscS subfamily.</text>
</comment>
<dbReference type="InterPro" id="IPR015424">
    <property type="entry name" value="PyrdxlP-dep_Trfase"/>
</dbReference>
<evidence type="ECO:0000256" key="8">
    <source>
        <dbReference type="ARBA" id="ARBA00022723"/>
    </source>
</evidence>
<gene>
    <name evidence="15" type="ORF">HUK82_15735</name>
</gene>
<keyword evidence="10" id="KW-0408">Iron</keyword>
<dbReference type="GO" id="GO:0008483">
    <property type="term" value="F:transaminase activity"/>
    <property type="evidence" value="ECO:0007669"/>
    <property type="project" value="UniProtKB-KW"/>
</dbReference>
<dbReference type="PIRSF" id="PIRSF005572">
    <property type="entry name" value="NifS"/>
    <property type="match status" value="1"/>
</dbReference>
<evidence type="ECO:0000256" key="7">
    <source>
        <dbReference type="ARBA" id="ARBA00022714"/>
    </source>
</evidence>
<dbReference type="GO" id="GO:0046872">
    <property type="term" value="F:metal ion binding"/>
    <property type="evidence" value="ECO:0007669"/>
    <property type="project" value="UniProtKB-KW"/>
</dbReference>
<evidence type="ECO:0000256" key="5">
    <source>
        <dbReference type="ARBA" id="ARBA00013558"/>
    </source>
</evidence>
<keyword evidence="16" id="KW-1185">Reference proteome</keyword>
<dbReference type="EMBL" id="JABXXR010000238">
    <property type="protein sequence ID" value="NVN41999.1"/>
    <property type="molecule type" value="Genomic_DNA"/>
</dbReference>
<dbReference type="AlphaFoldDB" id="A0A850PH72"/>
<evidence type="ECO:0000256" key="2">
    <source>
        <dbReference type="ARBA" id="ARBA00003120"/>
    </source>
</evidence>
<dbReference type="PANTHER" id="PTHR11601:SF34">
    <property type="entry name" value="CYSTEINE DESULFURASE"/>
    <property type="match status" value="1"/>
</dbReference>
<evidence type="ECO:0000313" key="15">
    <source>
        <dbReference type="EMBL" id="NVN41999.1"/>
    </source>
</evidence>
<evidence type="ECO:0000256" key="12">
    <source>
        <dbReference type="ARBA" id="ARBA00050776"/>
    </source>
</evidence>
<dbReference type="GO" id="GO:0031071">
    <property type="term" value="F:cysteine desulfurase activity"/>
    <property type="evidence" value="ECO:0007669"/>
    <property type="project" value="UniProtKB-EC"/>
</dbReference>
<keyword evidence="11" id="KW-0411">Iron-sulfur</keyword>
<evidence type="ECO:0000256" key="10">
    <source>
        <dbReference type="ARBA" id="ARBA00023004"/>
    </source>
</evidence>
<keyword evidence="15" id="KW-0032">Aminotransferase</keyword>
<keyword evidence="9" id="KW-0663">Pyridoxal phosphate</keyword>
<evidence type="ECO:0000256" key="6">
    <source>
        <dbReference type="ARBA" id="ARBA00022679"/>
    </source>
</evidence>
<dbReference type="Gene3D" id="3.40.640.10">
    <property type="entry name" value="Type I PLP-dependent aspartate aminotransferase-like (Major domain)"/>
    <property type="match status" value="1"/>
</dbReference>
<comment type="catalytic activity">
    <reaction evidence="12">
        <text>(sulfur carrier)-H + L-cysteine = (sulfur carrier)-SH + L-alanine</text>
        <dbReference type="Rhea" id="RHEA:43892"/>
        <dbReference type="Rhea" id="RHEA-COMP:14737"/>
        <dbReference type="Rhea" id="RHEA-COMP:14739"/>
        <dbReference type="ChEBI" id="CHEBI:29917"/>
        <dbReference type="ChEBI" id="CHEBI:35235"/>
        <dbReference type="ChEBI" id="CHEBI:57972"/>
        <dbReference type="ChEBI" id="CHEBI:64428"/>
        <dbReference type="EC" id="2.8.1.7"/>
    </reaction>
</comment>
<dbReference type="InterPro" id="IPR000192">
    <property type="entry name" value="Aminotrans_V_dom"/>
</dbReference>
<evidence type="ECO:0000256" key="11">
    <source>
        <dbReference type="ARBA" id="ARBA00023014"/>
    </source>
</evidence>
<reference evidence="15 16" key="1">
    <citation type="submission" date="2020-06" db="EMBL/GenBank/DDBJ databases">
        <title>Description of novel acetic acid bacteria.</title>
        <authorList>
            <person name="Sombolestani A."/>
        </authorList>
    </citation>
    <scope>NUCLEOTIDE SEQUENCE [LARGE SCALE GENOMIC DNA]</scope>
    <source>
        <strain evidence="15 16">LMG 27010</strain>
    </source>
</reference>
<keyword evidence="6 15" id="KW-0808">Transferase</keyword>
<evidence type="ECO:0000256" key="4">
    <source>
        <dbReference type="ARBA" id="ARBA00012239"/>
    </source>
</evidence>
<comment type="caution">
    <text evidence="15">The sequence shown here is derived from an EMBL/GenBank/DDBJ whole genome shotgun (WGS) entry which is preliminary data.</text>
</comment>
<keyword evidence="7" id="KW-0001">2Fe-2S</keyword>
<dbReference type="Proteomes" id="UP000585665">
    <property type="component" value="Unassembled WGS sequence"/>
</dbReference>
<organism evidence="15 16">
    <name type="scientific">Ameyamaea chiangmaiensis</name>
    <dbReference type="NCBI Taxonomy" id="442969"/>
    <lineage>
        <taxon>Bacteria</taxon>
        <taxon>Pseudomonadati</taxon>
        <taxon>Pseudomonadota</taxon>
        <taxon>Alphaproteobacteria</taxon>
        <taxon>Acetobacterales</taxon>
        <taxon>Acetobacteraceae</taxon>
        <taxon>Ameyamaea</taxon>
    </lineage>
</organism>
<dbReference type="PANTHER" id="PTHR11601">
    <property type="entry name" value="CYSTEINE DESULFURYLASE FAMILY MEMBER"/>
    <property type="match status" value="1"/>
</dbReference>
<feature type="domain" description="Aminotransferase class V" evidence="14">
    <location>
        <begin position="5"/>
        <end position="335"/>
    </location>
</feature>
<comment type="cofactor">
    <cofactor evidence="1 13">
        <name>pyridoxal 5'-phosphate</name>
        <dbReference type="ChEBI" id="CHEBI:597326"/>
    </cofactor>
</comment>
<protein>
    <recommendedName>
        <fullName evidence="5">Cysteine desulfurase</fullName>
        <ecNumber evidence="4">2.8.1.7</ecNumber>
    </recommendedName>
</protein>
<dbReference type="Gene3D" id="1.10.260.50">
    <property type="match status" value="1"/>
</dbReference>